<keyword evidence="6" id="KW-1185">Reference proteome</keyword>
<name>A0A7N0U3G6_KALFE</name>
<comment type="similarity">
    <text evidence="1">Belongs to the SEN54 family.</text>
</comment>
<dbReference type="EnsemblPlants" id="Kaladp0053s0466.1.v1.1">
    <property type="protein sequence ID" value="Kaladp0053s0466.1.v1.1"/>
    <property type="gene ID" value="Kaladp0053s0466.v1.1"/>
</dbReference>
<dbReference type="PANTHER" id="PTHR21027">
    <property type="entry name" value="TRNA-SPLICING ENDONUCLEASE SUBUNIT SEN54"/>
    <property type="match status" value="1"/>
</dbReference>
<sequence length="302" mass="33793">MACTPVLNHQSDDVSDAMRQVRKDEECAASADDGAGKGGVFSSCAQVWENHSDEDFDNGANDAGDDDDEEGLYDSSLTSKLQFRNDLWRARWDEDMSMAEVLKNKGKMAITTGVIRQGKLFCSMEETLFLREIGALSLLAPDDEAPLKEMYKRISDKTSDCNWELFEAYRHLKSLGYIVGRHGVPWTSKTKKNLNLSEAATTENKCFHGLEQDLSALSLEDNAYSDKLKPDFDVYLPNSKFKKSSPGDPSFKLYVCRGHPPPKHDIEILESKCGDIPLKICHVDHGRVSYLSFDKAQLPVLP</sequence>
<dbReference type="OMA" id="GCCWESF"/>
<evidence type="ECO:0000259" key="4">
    <source>
        <dbReference type="Pfam" id="PF12928"/>
    </source>
</evidence>
<dbReference type="Pfam" id="PF12928">
    <property type="entry name" value="tRNA_int_end_N2"/>
    <property type="match status" value="1"/>
</dbReference>
<evidence type="ECO:0000313" key="6">
    <source>
        <dbReference type="Proteomes" id="UP000594263"/>
    </source>
</evidence>
<dbReference type="AlphaFoldDB" id="A0A7N0U3G6"/>
<evidence type="ECO:0000256" key="3">
    <source>
        <dbReference type="SAM" id="MobiDB-lite"/>
    </source>
</evidence>
<organism evidence="5 6">
    <name type="scientific">Kalanchoe fedtschenkoi</name>
    <name type="common">Lavender scallops</name>
    <name type="synonym">South American air plant</name>
    <dbReference type="NCBI Taxonomy" id="63787"/>
    <lineage>
        <taxon>Eukaryota</taxon>
        <taxon>Viridiplantae</taxon>
        <taxon>Streptophyta</taxon>
        <taxon>Embryophyta</taxon>
        <taxon>Tracheophyta</taxon>
        <taxon>Spermatophyta</taxon>
        <taxon>Magnoliopsida</taxon>
        <taxon>eudicotyledons</taxon>
        <taxon>Gunneridae</taxon>
        <taxon>Pentapetalae</taxon>
        <taxon>Saxifragales</taxon>
        <taxon>Crassulaceae</taxon>
        <taxon>Kalanchoe</taxon>
    </lineage>
</organism>
<dbReference type="Proteomes" id="UP000594263">
    <property type="component" value="Unplaced"/>
</dbReference>
<dbReference type="PANTHER" id="PTHR21027:SF1">
    <property type="entry name" value="TRNA-SPLICING ENDONUCLEASE SUBUNIT SEN54"/>
    <property type="match status" value="1"/>
</dbReference>
<evidence type="ECO:0000256" key="1">
    <source>
        <dbReference type="ARBA" id="ARBA00005736"/>
    </source>
</evidence>
<dbReference type="InterPro" id="IPR024336">
    <property type="entry name" value="tRNA_splic_suSen54_N"/>
</dbReference>
<evidence type="ECO:0000313" key="5">
    <source>
        <dbReference type="EnsemblPlants" id="Kaladp0053s0466.1.v1.1"/>
    </source>
</evidence>
<evidence type="ECO:0000256" key="2">
    <source>
        <dbReference type="ARBA" id="ARBA00022694"/>
    </source>
</evidence>
<dbReference type="InterPro" id="IPR024337">
    <property type="entry name" value="tRNA_splic_suSen54"/>
</dbReference>
<feature type="region of interest" description="Disordered" evidence="3">
    <location>
        <begin position="52"/>
        <end position="72"/>
    </location>
</feature>
<accession>A0A7N0U3G6</accession>
<dbReference type="GO" id="GO:0000214">
    <property type="term" value="C:tRNA-intron endonuclease complex"/>
    <property type="evidence" value="ECO:0007669"/>
    <property type="project" value="TreeGrafter"/>
</dbReference>
<dbReference type="Gramene" id="Kaladp0053s0466.1.v1.1">
    <property type="protein sequence ID" value="Kaladp0053s0466.1.v1.1"/>
    <property type="gene ID" value="Kaladp0053s0466.v1.1"/>
</dbReference>
<proteinExistence type="inferred from homology"/>
<feature type="region of interest" description="Disordered" evidence="3">
    <location>
        <begin position="1"/>
        <end position="39"/>
    </location>
</feature>
<keyword evidence="2" id="KW-0819">tRNA processing</keyword>
<feature type="domain" description="tRNA-splicing endonuclease subunit Sen54 N-terminal" evidence="4">
    <location>
        <begin position="79"/>
        <end position="138"/>
    </location>
</feature>
<protein>
    <recommendedName>
        <fullName evidence="4">tRNA-splicing endonuclease subunit Sen54 N-terminal domain-containing protein</fullName>
    </recommendedName>
</protein>
<reference evidence="5" key="1">
    <citation type="submission" date="2021-01" db="UniProtKB">
        <authorList>
            <consortium name="EnsemblPlants"/>
        </authorList>
    </citation>
    <scope>IDENTIFICATION</scope>
</reference>
<dbReference type="GO" id="GO:0000379">
    <property type="term" value="P:tRNA-type intron splice site recognition and cleavage"/>
    <property type="evidence" value="ECO:0007669"/>
    <property type="project" value="TreeGrafter"/>
</dbReference>